<proteinExistence type="predicted"/>
<reference evidence="7 8" key="1">
    <citation type="submission" date="2016-10" db="EMBL/GenBank/DDBJ databases">
        <authorList>
            <person name="de Groot N.N."/>
        </authorList>
    </citation>
    <scope>NUCLEOTIDE SEQUENCE [LARGE SCALE GENOMIC DNA]</scope>
    <source>
        <strain evidence="7 8">DSM 2698</strain>
    </source>
</reference>
<keyword evidence="2" id="KW-1003">Cell membrane</keyword>
<dbReference type="AlphaFoldDB" id="A0A1G5N302"/>
<comment type="subcellular location">
    <subcellularLocation>
        <location evidence="1">Cell membrane</location>
        <topology evidence="1">Multi-pass membrane protein</topology>
    </subcellularLocation>
</comment>
<dbReference type="OrthoDB" id="385012at2"/>
<accession>A0A1G5N302</accession>
<evidence type="ECO:0000256" key="6">
    <source>
        <dbReference type="SAM" id="Phobius"/>
    </source>
</evidence>
<dbReference type="Pfam" id="PF03788">
    <property type="entry name" value="LrgA"/>
    <property type="match status" value="1"/>
</dbReference>
<dbReference type="GO" id="GO:0005886">
    <property type="term" value="C:plasma membrane"/>
    <property type="evidence" value="ECO:0007669"/>
    <property type="project" value="UniProtKB-SubCell"/>
</dbReference>
<name>A0A1G5N302_AFIMA</name>
<keyword evidence="4 6" id="KW-1133">Transmembrane helix</keyword>
<keyword evidence="3 6" id="KW-0812">Transmembrane</keyword>
<feature type="transmembrane region" description="Helical" evidence="6">
    <location>
        <begin position="46"/>
        <end position="64"/>
    </location>
</feature>
<evidence type="ECO:0000256" key="4">
    <source>
        <dbReference type="ARBA" id="ARBA00022989"/>
    </source>
</evidence>
<dbReference type="PANTHER" id="PTHR33931:SF2">
    <property type="entry name" value="HOLIN-LIKE PROTEIN CIDA"/>
    <property type="match status" value="1"/>
</dbReference>
<keyword evidence="5 6" id="KW-0472">Membrane</keyword>
<keyword evidence="8" id="KW-1185">Reference proteome</keyword>
<dbReference type="STRING" id="1120955.SAMN03080610_01329"/>
<dbReference type="EMBL" id="FMVW01000002">
    <property type="protein sequence ID" value="SCZ31099.1"/>
    <property type="molecule type" value="Genomic_DNA"/>
</dbReference>
<dbReference type="Proteomes" id="UP000199347">
    <property type="component" value="Unassembled WGS sequence"/>
</dbReference>
<evidence type="ECO:0000256" key="5">
    <source>
        <dbReference type="ARBA" id="ARBA00023136"/>
    </source>
</evidence>
<evidence type="ECO:0000313" key="7">
    <source>
        <dbReference type="EMBL" id="SCZ31099.1"/>
    </source>
</evidence>
<gene>
    <name evidence="7" type="ORF">SAMN03080610_01329</name>
</gene>
<dbReference type="InterPro" id="IPR005538">
    <property type="entry name" value="LrgA/CidA"/>
</dbReference>
<evidence type="ECO:0000256" key="2">
    <source>
        <dbReference type="ARBA" id="ARBA00022475"/>
    </source>
</evidence>
<evidence type="ECO:0000256" key="1">
    <source>
        <dbReference type="ARBA" id="ARBA00004651"/>
    </source>
</evidence>
<evidence type="ECO:0000256" key="3">
    <source>
        <dbReference type="ARBA" id="ARBA00022692"/>
    </source>
</evidence>
<feature type="transmembrane region" description="Helical" evidence="6">
    <location>
        <begin position="71"/>
        <end position="90"/>
    </location>
</feature>
<sequence length="140" mass="15424">MTPRSLALRFRRSLHNSRLAQIAAIFVFWGIGETTVRLAGLPVPGGIVGMALVLALLISGRLSLFSMRRGAQWFLAEMILFFVPAVLAVVDHREFVGLLGLKILFVILAGTASVMAVTALTADLYYRRRLAAEDRHALFE</sequence>
<feature type="transmembrane region" description="Helical" evidence="6">
    <location>
        <begin position="102"/>
        <end position="126"/>
    </location>
</feature>
<protein>
    <submittedName>
        <fullName evidence="7">Holin-like protein</fullName>
    </submittedName>
</protein>
<dbReference type="PANTHER" id="PTHR33931">
    <property type="entry name" value="HOLIN-LIKE PROTEIN CIDA-RELATED"/>
    <property type="match status" value="1"/>
</dbReference>
<evidence type="ECO:0000313" key="8">
    <source>
        <dbReference type="Proteomes" id="UP000199347"/>
    </source>
</evidence>
<feature type="transmembrane region" description="Helical" evidence="6">
    <location>
        <begin position="20"/>
        <end position="40"/>
    </location>
</feature>
<organism evidence="7 8">
    <name type="scientific">Afifella marina DSM 2698</name>
    <dbReference type="NCBI Taxonomy" id="1120955"/>
    <lineage>
        <taxon>Bacteria</taxon>
        <taxon>Pseudomonadati</taxon>
        <taxon>Pseudomonadota</taxon>
        <taxon>Alphaproteobacteria</taxon>
        <taxon>Hyphomicrobiales</taxon>
        <taxon>Afifellaceae</taxon>
        <taxon>Afifella</taxon>
    </lineage>
</organism>
<dbReference type="RefSeq" id="WP_092810813.1">
    <property type="nucleotide sequence ID" value="NZ_FMVW01000002.1"/>
</dbReference>